<dbReference type="PANTHER" id="PTHR33103:SF19">
    <property type="entry name" value="OS09G0544700 PROTEIN"/>
    <property type="match status" value="1"/>
</dbReference>
<sequence>MAMQRMADNKMEMEMELKLLVDKSKNKVLFAEAGKEFVDLLFSLLILPIGCMVNLLHPRHPTTGSIGNLHRSVDTLNKTYLQPDVDKTSLLQPRIESASTLFTKDPTKVDIQPTTWKFYGCPRSQFSSQCARSVTNTKGCLCSCGCQMTSEMHLIRPTAAAKGGGEGGHVKEVVTYMITDDLEVKPMSTISSIAILNRLGVKDIGLLEDMVVHVGTQEALHLLRASLQSKSVLTDVFLRNDEGVQSSYKKADQELDPASAWIEVNR</sequence>
<dbReference type="Pfam" id="PF05056">
    <property type="entry name" value="DUF674"/>
    <property type="match status" value="1"/>
</dbReference>
<comment type="caution">
    <text evidence="1">The sequence shown here is derived from an EMBL/GenBank/DDBJ whole genome shotgun (WGS) entry which is preliminary data.</text>
</comment>
<evidence type="ECO:0008006" key="3">
    <source>
        <dbReference type="Google" id="ProtNLM"/>
    </source>
</evidence>
<dbReference type="InterPro" id="IPR007750">
    <property type="entry name" value="DUF674"/>
</dbReference>
<gene>
    <name evidence="1" type="ORF">HUJ06_002317</name>
</gene>
<dbReference type="PANTHER" id="PTHR33103">
    <property type="entry name" value="OS01G0153900 PROTEIN"/>
    <property type="match status" value="1"/>
</dbReference>
<evidence type="ECO:0000313" key="1">
    <source>
        <dbReference type="EMBL" id="DAD44087.1"/>
    </source>
</evidence>
<evidence type="ECO:0000313" key="2">
    <source>
        <dbReference type="Proteomes" id="UP000607653"/>
    </source>
</evidence>
<dbReference type="Proteomes" id="UP000607653">
    <property type="component" value="Unassembled WGS sequence"/>
</dbReference>
<dbReference type="AlphaFoldDB" id="A0A822ZGS2"/>
<protein>
    <recommendedName>
        <fullName evidence="3">DUF674 domain-containing protein</fullName>
    </recommendedName>
</protein>
<proteinExistence type="predicted"/>
<organism evidence="1 2">
    <name type="scientific">Nelumbo nucifera</name>
    <name type="common">Sacred lotus</name>
    <dbReference type="NCBI Taxonomy" id="4432"/>
    <lineage>
        <taxon>Eukaryota</taxon>
        <taxon>Viridiplantae</taxon>
        <taxon>Streptophyta</taxon>
        <taxon>Embryophyta</taxon>
        <taxon>Tracheophyta</taxon>
        <taxon>Spermatophyta</taxon>
        <taxon>Magnoliopsida</taxon>
        <taxon>Proteales</taxon>
        <taxon>Nelumbonaceae</taxon>
        <taxon>Nelumbo</taxon>
    </lineage>
</organism>
<dbReference type="EMBL" id="DUZY01000006">
    <property type="protein sequence ID" value="DAD44087.1"/>
    <property type="molecule type" value="Genomic_DNA"/>
</dbReference>
<reference evidence="1 2" key="1">
    <citation type="journal article" date="2020" name="Mol. Biol. Evol.">
        <title>Distinct Expression and Methylation Patterns for Genes with Different Fates following a Single Whole-Genome Duplication in Flowering Plants.</title>
        <authorList>
            <person name="Shi T."/>
            <person name="Rahmani R.S."/>
            <person name="Gugger P.F."/>
            <person name="Wang M."/>
            <person name="Li H."/>
            <person name="Zhang Y."/>
            <person name="Li Z."/>
            <person name="Wang Q."/>
            <person name="Van de Peer Y."/>
            <person name="Marchal K."/>
            <person name="Chen J."/>
        </authorList>
    </citation>
    <scope>NUCLEOTIDE SEQUENCE [LARGE SCALE GENOMIC DNA]</scope>
    <source>
        <tissue evidence="1">Leaf</tissue>
    </source>
</reference>
<accession>A0A822ZGS2</accession>
<name>A0A822ZGS2_NELNU</name>
<keyword evidence="2" id="KW-1185">Reference proteome</keyword>